<dbReference type="InterPro" id="IPR055417">
    <property type="entry name" value="UFD1_N1"/>
</dbReference>
<keyword evidence="7" id="KW-1185">Reference proteome</keyword>
<reference evidence="6 7" key="1">
    <citation type="submission" date="2013-02" db="EMBL/GenBank/DDBJ databases">
        <title>The Genome Sequence of Plasmodium inui San Antonio 1.</title>
        <authorList>
            <consortium name="The Broad Institute Genome Sequencing Platform"/>
            <consortium name="The Broad Institute Genome Sequencing Center for Infectious Disease"/>
            <person name="Neafsey D."/>
            <person name="Cheeseman I."/>
            <person name="Volkman S."/>
            <person name="Adams J."/>
            <person name="Walker B."/>
            <person name="Young S.K."/>
            <person name="Zeng Q."/>
            <person name="Gargeya S."/>
            <person name="Fitzgerald M."/>
            <person name="Haas B."/>
            <person name="Abouelleil A."/>
            <person name="Alvarado L."/>
            <person name="Arachchi H.M."/>
            <person name="Berlin A.M."/>
            <person name="Chapman S.B."/>
            <person name="Dewar J."/>
            <person name="Goldberg J."/>
            <person name="Griggs A."/>
            <person name="Gujja S."/>
            <person name="Hansen M."/>
            <person name="Howarth C."/>
            <person name="Imamovic A."/>
            <person name="Larimer J."/>
            <person name="McCowan C."/>
            <person name="Murphy C."/>
            <person name="Neiman D."/>
            <person name="Pearson M."/>
            <person name="Priest M."/>
            <person name="Roberts A."/>
            <person name="Saif S."/>
            <person name="Shea T."/>
            <person name="Sisk P."/>
            <person name="Sykes S."/>
            <person name="Wortman J."/>
            <person name="Nusbaum C."/>
            <person name="Birren B."/>
        </authorList>
    </citation>
    <scope>NUCLEOTIDE SEQUENCE [LARGE SCALE GENOMIC DNA]</scope>
    <source>
        <strain evidence="6 7">San Antonio 1</strain>
    </source>
</reference>
<sequence length="700" mass="80952">MDDDFVKAVNKFNANFGIHKKSSARDLSEKKEKKEKVDDENANKLKEDLELHYIHNSNNKICQKFLTLPLSAKPDRLNCHSDKVILPVSILKTLEKGFYRSEVEFPYTFSLKNVQNNYITHVCVLEFSSNEGIIHVSENVKENLGIKQDSGIVRLLVTYANIPKCDFIKFESLNENISNIKFMKNLLQNELNLNYSTLTLGDYIHINNLSFYITELEPDNAVSLINTDITVDIYERKDVVEKKHESSNRLSNFYEPINTTDVTVNSTIGKEMKKYKYFFHYSVLDLLKKDKIEMKISLHTSGSHNDLDMYVSFPPHESVSDVLHHLHFDDLSKDVTINRDLMTKSLMLHFTCFAREGAHGGTDGDLPGAAAERVPPGDNSENVTSSGPEKEDSSVRENDDSSSRLSKKVSPSAPQNKDDPFIEYLYDQYFPHLMYIAISCSAETEVQYTLSIKVRNEGETEEPKGDETEGMRDPPAASRAMRPTESSSSGHKFIKCNNCLKDIFENNLSMHQIHCLKNFSLCNICKKSFQKKDFFNHTHCDICNEGISTSDRKKHNYTWHTKIKCACEKYFYKKQFIFHQALFCPKKIIFCSYCNVFTASSTSVYNEDCILENFLDKFDHQENFTSKSVRYYMHLLHTNFSYFVKYINHTEHEKYCGTKSVICIFCKTNMHKNRYLAHLMFFHDKDKKESFTLINENLEA</sequence>
<dbReference type="Proteomes" id="UP000030640">
    <property type="component" value="Unassembled WGS sequence"/>
</dbReference>
<dbReference type="InterPro" id="IPR004854">
    <property type="entry name" value="Ufd1-like"/>
</dbReference>
<evidence type="ECO:0000313" key="6">
    <source>
        <dbReference type="EMBL" id="EUD68370.1"/>
    </source>
</evidence>
<dbReference type="GO" id="GO:0006511">
    <property type="term" value="P:ubiquitin-dependent protein catabolic process"/>
    <property type="evidence" value="ECO:0007669"/>
    <property type="project" value="InterPro"/>
</dbReference>
<dbReference type="VEuPathDB" id="PlasmoDB:C922_01390"/>
<evidence type="ECO:0000256" key="1">
    <source>
        <dbReference type="ARBA" id="ARBA00006043"/>
    </source>
</evidence>
<dbReference type="PANTHER" id="PTHR12555:SF13">
    <property type="entry name" value="UBIQUITIN RECOGNITION FACTOR IN ER-ASSOCIATED DEGRADATION PROTEIN 1"/>
    <property type="match status" value="1"/>
</dbReference>
<evidence type="ECO:0000259" key="5">
    <source>
        <dbReference type="Pfam" id="PF24842"/>
    </source>
</evidence>
<dbReference type="GO" id="GO:0036503">
    <property type="term" value="P:ERAD pathway"/>
    <property type="evidence" value="ECO:0007669"/>
    <property type="project" value="TreeGrafter"/>
</dbReference>
<dbReference type="EMBL" id="KI965463">
    <property type="protein sequence ID" value="EUD68370.1"/>
    <property type="molecule type" value="Genomic_DNA"/>
</dbReference>
<evidence type="ECO:0008006" key="8">
    <source>
        <dbReference type="Google" id="ProtNLM"/>
    </source>
</evidence>
<dbReference type="Pfam" id="PF24842">
    <property type="entry name" value="UFD1_N2"/>
    <property type="match status" value="1"/>
</dbReference>
<dbReference type="AlphaFoldDB" id="W7A9L0"/>
<dbReference type="PANTHER" id="PTHR12555">
    <property type="entry name" value="UBIQUITIN FUSION DEGRADATON PROTEIN 1"/>
    <property type="match status" value="1"/>
</dbReference>
<dbReference type="Gene3D" id="2.40.40.50">
    <property type="entry name" value="Ubiquitin fusion degradation protein UFD1, N-terminal domain"/>
    <property type="match status" value="1"/>
</dbReference>
<dbReference type="GO" id="GO:0034098">
    <property type="term" value="C:VCP-NPL4-UFD1 AAA ATPase complex"/>
    <property type="evidence" value="ECO:0007669"/>
    <property type="project" value="TreeGrafter"/>
</dbReference>
<feature type="compositionally biased region" description="Basic and acidic residues" evidence="3">
    <location>
        <begin position="457"/>
        <end position="472"/>
    </location>
</feature>
<feature type="region of interest" description="Disordered" evidence="3">
    <location>
        <begin position="361"/>
        <end position="417"/>
    </location>
</feature>
<feature type="domain" description="Ubiquitin fusion degradation protein UFD1 N-terminal subdomain 2" evidence="5">
    <location>
        <begin position="164"/>
        <end position="235"/>
    </location>
</feature>
<dbReference type="OrthoDB" id="422728at2759"/>
<keyword evidence="2" id="KW-0833">Ubl conjugation pathway</keyword>
<dbReference type="InterPro" id="IPR042299">
    <property type="entry name" value="Ufd1-like_Nn"/>
</dbReference>
<organism evidence="6 7">
    <name type="scientific">Plasmodium inui San Antonio 1</name>
    <dbReference type="NCBI Taxonomy" id="1237626"/>
    <lineage>
        <taxon>Eukaryota</taxon>
        <taxon>Sar</taxon>
        <taxon>Alveolata</taxon>
        <taxon>Apicomplexa</taxon>
        <taxon>Aconoidasida</taxon>
        <taxon>Haemosporida</taxon>
        <taxon>Plasmodiidae</taxon>
        <taxon>Plasmodium</taxon>
        <taxon>Plasmodium (Plasmodium)</taxon>
    </lineage>
</organism>
<evidence type="ECO:0000259" key="4">
    <source>
        <dbReference type="Pfam" id="PF03152"/>
    </source>
</evidence>
<evidence type="ECO:0000256" key="2">
    <source>
        <dbReference type="ARBA" id="ARBA00022786"/>
    </source>
</evidence>
<dbReference type="InterPro" id="IPR055418">
    <property type="entry name" value="UFD1_N2"/>
</dbReference>
<feature type="region of interest" description="Disordered" evidence="3">
    <location>
        <begin position="457"/>
        <end position="490"/>
    </location>
</feature>
<feature type="compositionally biased region" description="Basic and acidic residues" evidence="3">
    <location>
        <begin position="388"/>
        <end position="402"/>
    </location>
</feature>
<protein>
    <recommendedName>
        <fullName evidence="8">Ubiquitin fusion degradation protein 1</fullName>
    </recommendedName>
</protein>
<evidence type="ECO:0000313" key="7">
    <source>
        <dbReference type="Proteomes" id="UP000030640"/>
    </source>
</evidence>
<comment type="similarity">
    <text evidence="1">Belongs to the UFD1 family.</text>
</comment>
<dbReference type="Pfam" id="PF03152">
    <property type="entry name" value="UFD1_N1"/>
    <property type="match status" value="1"/>
</dbReference>
<dbReference type="Gene3D" id="3.10.330.10">
    <property type="match status" value="1"/>
</dbReference>
<proteinExistence type="inferred from homology"/>
<accession>W7A9L0</accession>
<evidence type="ECO:0000256" key="3">
    <source>
        <dbReference type="SAM" id="MobiDB-lite"/>
    </source>
</evidence>
<feature type="domain" description="Ubiquitin fusion degradation protein UFD1 N-terminal subdomain 1" evidence="4">
    <location>
        <begin position="62"/>
        <end position="152"/>
    </location>
</feature>
<gene>
    <name evidence="6" type="ORF">C922_01390</name>
</gene>
<dbReference type="RefSeq" id="XP_008815218.1">
    <property type="nucleotide sequence ID" value="XM_008816996.1"/>
</dbReference>
<dbReference type="GeneID" id="20036664"/>
<name>W7A9L0_9APIC</name>
<dbReference type="GO" id="GO:0031593">
    <property type="term" value="F:polyubiquitin modification-dependent protein binding"/>
    <property type="evidence" value="ECO:0007669"/>
    <property type="project" value="TreeGrafter"/>
</dbReference>